<feature type="non-terminal residue" evidence="1">
    <location>
        <position position="127"/>
    </location>
</feature>
<protein>
    <submittedName>
        <fullName evidence="1">Uncharacterized protein</fullName>
    </submittedName>
</protein>
<dbReference type="EMBL" id="LAZR01059653">
    <property type="protein sequence ID" value="KKK67359.1"/>
    <property type="molecule type" value="Genomic_DNA"/>
</dbReference>
<name>A0A0F8ZLW1_9ZZZZ</name>
<reference evidence="1" key="1">
    <citation type="journal article" date="2015" name="Nature">
        <title>Complex archaea that bridge the gap between prokaryotes and eukaryotes.</title>
        <authorList>
            <person name="Spang A."/>
            <person name="Saw J.H."/>
            <person name="Jorgensen S.L."/>
            <person name="Zaremba-Niedzwiedzka K."/>
            <person name="Martijn J."/>
            <person name="Lind A.E."/>
            <person name="van Eijk R."/>
            <person name="Schleper C."/>
            <person name="Guy L."/>
            <person name="Ettema T.J."/>
        </authorList>
    </citation>
    <scope>NUCLEOTIDE SEQUENCE</scope>
</reference>
<accession>A0A0F8ZLW1</accession>
<proteinExistence type="predicted"/>
<sequence length="127" mass="15035">MCKERQSWVEFYKRGDFKDKEYELCKTCRSKYQKDYYKLHREKCLEASRKNNDRLRLDVLQHYSSLAPHCSLCGESDLLVLNLDHIDGGGYAHRKSKGMIMWGGNIYGYLRKEGYPQGYQTLCMNCQ</sequence>
<comment type="caution">
    <text evidence="1">The sequence shown here is derived from an EMBL/GenBank/DDBJ whole genome shotgun (WGS) entry which is preliminary data.</text>
</comment>
<dbReference type="AlphaFoldDB" id="A0A0F8ZLW1"/>
<evidence type="ECO:0000313" key="1">
    <source>
        <dbReference type="EMBL" id="KKK67359.1"/>
    </source>
</evidence>
<gene>
    <name evidence="1" type="ORF">LCGC14_2954820</name>
</gene>
<organism evidence="1">
    <name type="scientific">marine sediment metagenome</name>
    <dbReference type="NCBI Taxonomy" id="412755"/>
    <lineage>
        <taxon>unclassified sequences</taxon>
        <taxon>metagenomes</taxon>
        <taxon>ecological metagenomes</taxon>
    </lineage>
</organism>